<sequence>MGNVESRHSSNDFELTVRAAKELEHLLAHEFGAQGQGLHQKISSAQSAAGLPQALVKKMRYLATLRNRLVHERDFNAVPDRERFIRNFEESKAELMGIVAQRGGRRKKKAKGCCVIV</sequence>
<gene>
    <name evidence="1" type="ORF">OSTQU699_LOCUS738</name>
</gene>
<dbReference type="AlphaFoldDB" id="A0A8S1INP5"/>
<dbReference type="Proteomes" id="UP000708148">
    <property type="component" value="Unassembled WGS sequence"/>
</dbReference>
<organism evidence="1 2">
    <name type="scientific">Ostreobium quekettii</name>
    <dbReference type="NCBI Taxonomy" id="121088"/>
    <lineage>
        <taxon>Eukaryota</taxon>
        <taxon>Viridiplantae</taxon>
        <taxon>Chlorophyta</taxon>
        <taxon>core chlorophytes</taxon>
        <taxon>Ulvophyceae</taxon>
        <taxon>TCBD clade</taxon>
        <taxon>Bryopsidales</taxon>
        <taxon>Ostreobineae</taxon>
        <taxon>Ostreobiaceae</taxon>
        <taxon>Ostreobium</taxon>
    </lineage>
</organism>
<evidence type="ECO:0008006" key="3">
    <source>
        <dbReference type="Google" id="ProtNLM"/>
    </source>
</evidence>
<reference evidence="1" key="1">
    <citation type="submission" date="2020-12" db="EMBL/GenBank/DDBJ databases">
        <authorList>
            <person name="Iha C."/>
        </authorList>
    </citation>
    <scope>NUCLEOTIDE SEQUENCE</scope>
</reference>
<protein>
    <recommendedName>
        <fullName evidence="3">DUF4145 domain-containing protein</fullName>
    </recommendedName>
</protein>
<comment type="caution">
    <text evidence="1">The sequence shown here is derived from an EMBL/GenBank/DDBJ whole genome shotgun (WGS) entry which is preliminary data.</text>
</comment>
<dbReference type="EMBL" id="CAJHUC010000335">
    <property type="protein sequence ID" value="CAD7695377.1"/>
    <property type="molecule type" value="Genomic_DNA"/>
</dbReference>
<evidence type="ECO:0000313" key="1">
    <source>
        <dbReference type="EMBL" id="CAD7695377.1"/>
    </source>
</evidence>
<accession>A0A8S1INP5</accession>
<dbReference type="OrthoDB" id="10261355at2759"/>
<keyword evidence="2" id="KW-1185">Reference proteome</keyword>
<proteinExistence type="predicted"/>
<evidence type="ECO:0000313" key="2">
    <source>
        <dbReference type="Proteomes" id="UP000708148"/>
    </source>
</evidence>
<name>A0A8S1INP5_9CHLO</name>